<dbReference type="AlphaFoldDB" id="R7W073"/>
<evidence type="ECO:0000313" key="1">
    <source>
        <dbReference type="EnsemblPlants" id="EMT02153"/>
    </source>
</evidence>
<name>R7W073_AEGTA</name>
<protein>
    <submittedName>
        <fullName evidence="1">60S ribosomal protein L23</fullName>
    </submittedName>
</protein>
<organism evidence="1">
    <name type="scientific">Aegilops tauschii</name>
    <name type="common">Tausch's goatgrass</name>
    <name type="synonym">Aegilops squarrosa</name>
    <dbReference type="NCBI Taxonomy" id="37682"/>
    <lineage>
        <taxon>Eukaryota</taxon>
        <taxon>Viridiplantae</taxon>
        <taxon>Streptophyta</taxon>
        <taxon>Embryophyta</taxon>
        <taxon>Tracheophyta</taxon>
        <taxon>Spermatophyta</taxon>
        <taxon>Magnoliopsida</taxon>
        <taxon>Liliopsida</taxon>
        <taxon>Poales</taxon>
        <taxon>Poaceae</taxon>
        <taxon>BOP clade</taxon>
        <taxon>Pooideae</taxon>
        <taxon>Triticodae</taxon>
        <taxon>Triticeae</taxon>
        <taxon>Triticinae</taxon>
        <taxon>Aegilops</taxon>
    </lineage>
</organism>
<accession>R7W073</accession>
<proteinExistence type="predicted"/>
<sequence>MADSDAESCGPLVAADDVRRGIFNRPRATGNQEALSDPFFDRPLEDHYEHLPSSYYIDLDVNKAVDVLLHCRILAECAADPDEIHPPSPMCPPCRPSPSYEGTFMNHSTGHGGSAGNKFRMSLGLPVAATVNCADNTAVAFGGAAAAAPKGNLHQT</sequence>
<reference evidence="1" key="1">
    <citation type="submission" date="2015-06" db="UniProtKB">
        <authorList>
            <consortium name="EnsemblPlants"/>
        </authorList>
    </citation>
    <scope>IDENTIFICATION</scope>
</reference>
<dbReference type="EnsemblPlants" id="EMT02153">
    <property type="protein sequence ID" value="EMT02153"/>
    <property type="gene ID" value="F775_09192"/>
</dbReference>